<dbReference type="KEGG" id="sxa:FMM02_01005"/>
<keyword evidence="3" id="KW-0804">Transcription</keyword>
<dbReference type="Proteomes" id="UP000321857">
    <property type="component" value="Chromosome"/>
</dbReference>
<dbReference type="AlphaFoldDB" id="A0A516IP17"/>
<evidence type="ECO:0000313" key="5">
    <source>
        <dbReference type="EMBL" id="QDP18660.1"/>
    </source>
</evidence>
<dbReference type="Gene3D" id="1.10.10.10">
    <property type="entry name" value="Winged helix-like DNA-binding domain superfamily/Winged helix DNA-binding domain"/>
    <property type="match status" value="1"/>
</dbReference>
<evidence type="ECO:0000313" key="6">
    <source>
        <dbReference type="Proteomes" id="UP000321857"/>
    </source>
</evidence>
<dbReference type="GO" id="GO:0003677">
    <property type="term" value="F:DNA binding"/>
    <property type="evidence" value="ECO:0007669"/>
    <property type="project" value="UniProtKB-KW"/>
</dbReference>
<protein>
    <submittedName>
        <fullName evidence="5">Crp/Fnr family transcriptional regulator</fullName>
    </submittedName>
</protein>
<dbReference type="InterPro" id="IPR000595">
    <property type="entry name" value="cNMP-bd_dom"/>
</dbReference>
<evidence type="ECO:0000256" key="3">
    <source>
        <dbReference type="ARBA" id="ARBA00023163"/>
    </source>
</evidence>
<keyword evidence="2" id="KW-0238">DNA-binding</keyword>
<accession>A0A516IP17</accession>
<dbReference type="InterPro" id="IPR036390">
    <property type="entry name" value="WH_DNA-bd_sf"/>
</dbReference>
<dbReference type="SUPFAM" id="SSF46785">
    <property type="entry name" value="Winged helix' DNA-binding domain"/>
    <property type="match status" value="1"/>
</dbReference>
<organism evidence="5 6">
    <name type="scientific">Sphingomonas xanthus</name>
    <dbReference type="NCBI Taxonomy" id="2594473"/>
    <lineage>
        <taxon>Bacteria</taxon>
        <taxon>Pseudomonadati</taxon>
        <taxon>Pseudomonadota</taxon>
        <taxon>Alphaproteobacteria</taxon>
        <taxon>Sphingomonadales</taxon>
        <taxon>Sphingomonadaceae</taxon>
        <taxon>Sphingomonas</taxon>
    </lineage>
</organism>
<gene>
    <name evidence="5" type="ORF">FMM02_01005</name>
</gene>
<reference evidence="5 6" key="1">
    <citation type="submission" date="2019-07" db="EMBL/GenBank/DDBJ databases">
        <title>Sphingomonas AE3 Genome sequencing and assembly.</title>
        <authorList>
            <person name="Kim H."/>
        </authorList>
    </citation>
    <scope>NUCLEOTIDE SEQUENCE [LARGE SCALE GENOMIC DNA]</scope>
    <source>
        <strain evidence="5 6">AE3</strain>
    </source>
</reference>
<dbReference type="PROSITE" id="PS51063">
    <property type="entry name" value="HTH_CRP_2"/>
    <property type="match status" value="1"/>
</dbReference>
<dbReference type="OrthoDB" id="6155297at2"/>
<dbReference type="InterPro" id="IPR014710">
    <property type="entry name" value="RmlC-like_jellyroll"/>
</dbReference>
<evidence type="ECO:0000256" key="2">
    <source>
        <dbReference type="ARBA" id="ARBA00023125"/>
    </source>
</evidence>
<dbReference type="SUPFAM" id="SSF51206">
    <property type="entry name" value="cAMP-binding domain-like"/>
    <property type="match status" value="1"/>
</dbReference>
<evidence type="ECO:0000256" key="1">
    <source>
        <dbReference type="ARBA" id="ARBA00023015"/>
    </source>
</evidence>
<proteinExistence type="predicted"/>
<dbReference type="RefSeq" id="WP_147493123.1">
    <property type="nucleotide sequence ID" value="NZ_CP041659.1"/>
</dbReference>
<dbReference type="InterPro" id="IPR018490">
    <property type="entry name" value="cNMP-bd_dom_sf"/>
</dbReference>
<dbReference type="Pfam" id="PF13545">
    <property type="entry name" value="HTH_Crp_2"/>
    <property type="match status" value="1"/>
</dbReference>
<keyword evidence="6" id="KW-1185">Reference proteome</keyword>
<dbReference type="CDD" id="cd00038">
    <property type="entry name" value="CAP_ED"/>
    <property type="match status" value="1"/>
</dbReference>
<keyword evidence="1" id="KW-0805">Transcription regulation</keyword>
<dbReference type="InterPro" id="IPR036388">
    <property type="entry name" value="WH-like_DNA-bd_sf"/>
</dbReference>
<feature type="domain" description="HTH crp-type" evidence="4">
    <location>
        <begin position="152"/>
        <end position="224"/>
    </location>
</feature>
<evidence type="ECO:0000259" key="4">
    <source>
        <dbReference type="PROSITE" id="PS51063"/>
    </source>
</evidence>
<sequence>MTIRRARGHAEASVSLRDRLVEAGLETKFADLLVEMPHKLVHVEPRRPFREPGVARDEVMFVRSGILSKFKSDGSGRRQIVALRFPGDGILPREGTADYGIQAIIRSEVMVGKAEDFDPLVEANPELARFFWKLIQRHNSIGYEWLVNTGRRDSTARVAHLLCETAERMGIDVREDGMVNPFTQQQIADITGQTSVNVNRVFADLERQGLIKRRGREIFFNDWSEMRRVASFQPGYLQ</sequence>
<dbReference type="Gene3D" id="2.60.120.10">
    <property type="entry name" value="Jelly Rolls"/>
    <property type="match status" value="1"/>
</dbReference>
<dbReference type="InterPro" id="IPR012318">
    <property type="entry name" value="HTH_CRP"/>
</dbReference>
<dbReference type="SMART" id="SM00419">
    <property type="entry name" value="HTH_CRP"/>
    <property type="match status" value="1"/>
</dbReference>
<name>A0A516IP17_9SPHN</name>
<dbReference type="GO" id="GO:0006355">
    <property type="term" value="P:regulation of DNA-templated transcription"/>
    <property type="evidence" value="ECO:0007669"/>
    <property type="project" value="InterPro"/>
</dbReference>
<dbReference type="EMBL" id="CP041659">
    <property type="protein sequence ID" value="QDP18660.1"/>
    <property type="molecule type" value="Genomic_DNA"/>
</dbReference>